<dbReference type="Gene3D" id="3.30.1540.10">
    <property type="entry name" value="formyl-coa transferase, domain 3"/>
    <property type="match status" value="1"/>
</dbReference>
<dbReference type="SUPFAM" id="SSF89796">
    <property type="entry name" value="CoA-transferase family III (CaiB/BaiF)"/>
    <property type="match status" value="1"/>
</dbReference>
<dbReference type="OrthoDB" id="9806585at2"/>
<dbReference type="AlphaFoldDB" id="A0A1X7A5B0"/>
<dbReference type="PANTHER" id="PTHR48207:SF3">
    <property type="entry name" value="SUCCINATE--HYDROXYMETHYLGLUTARATE COA-TRANSFERASE"/>
    <property type="match status" value="1"/>
</dbReference>
<dbReference type="InterPro" id="IPR050483">
    <property type="entry name" value="CoA-transferase_III_domain"/>
</dbReference>
<reference evidence="2 3" key="1">
    <citation type="submission" date="2017-03" db="EMBL/GenBank/DDBJ databases">
        <authorList>
            <person name="Afonso C.L."/>
            <person name="Miller P.J."/>
            <person name="Scott M.A."/>
            <person name="Spackman E."/>
            <person name="Goraichik I."/>
            <person name="Dimitrov K.M."/>
            <person name="Suarez D.L."/>
            <person name="Swayne D.E."/>
        </authorList>
    </citation>
    <scope>NUCLEOTIDE SEQUENCE [LARGE SCALE GENOMIC DNA]</scope>
    <source>
        <strain evidence="2 3">CECT 7751</strain>
    </source>
</reference>
<evidence type="ECO:0000313" key="2">
    <source>
        <dbReference type="EMBL" id="SLN70947.1"/>
    </source>
</evidence>
<dbReference type="Pfam" id="PF02515">
    <property type="entry name" value="CoA_transf_3"/>
    <property type="match status" value="1"/>
</dbReference>
<sequence length="395" mass="40868">MTGALHGLKIADFSWVGAGPRATKDLADNGATVVKIESARRLDLGRRSPPFAKGQSKNHDASLFFAQTNTSKKSVTINLSDPAGVEVAKRLVAWADVVVENFGPGYMDRIGLGYETLQQIRPGIILASVSVAGRTGPMAGFRGYGNIAAAQSGHADMTGWPGTEPHMPPLAYGDVVAPMFLTVAILSALEARDRTGQGCHVDVSQIESMVHVAGDLFAGMPEEKPANDDPVMAPHGVFPCAGEDAWIAIACEDDSQWRALCAVLGAGDLATRHPDAAARRAAAPVLSQALSDLTAARDGATLEQALAAAGVPASLVLDGKGVAESTALQAAGHFAPTDHPVIGPARMPAPPYDLPDTPVAITASPCLGQHNAEVFAEIGLSADDIARLTKEGALA</sequence>
<dbReference type="RefSeq" id="WP_085889804.1">
    <property type="nucleotide sequence ID" value="NZ_FWFN01000009.1"/>
</dbReference>
<keyword evidence="3" id="KW-1185">Reference proteome</keyword>
<protein>
    <submittedName>
        <fullName evidence="2">Succinyl-CoA:(R)-benzylsuccinate CoA-transferase subunit BbsF</fullName>
        <ecNumber evidence="2">2.8.3.15</ecNumber>
    </submittedName>
</protein>
<dbReference type="EC" id="2.8.3.15" evidence="2"/>
<name>A0A1X7A5B0_9RHOB</name>
<dbReference type="InterPro" id="IPR003673">
    <property type="entry name" value="CoA-Trfase_fam_III"/>
</dbReference>
<proteinExistence type="predicted"/>
<dbReference type="EMBL" id="FWFN01000009">
    <property type="protein sequence ID" value="SLN70947.1"/>
    <property type="molecule type" value="Genomic_DNA"/>
</dbReference>
<organism evidence="2 3">
    <name type="scientific">Pseudooceanicola marinus</name>
    <dbReference type="NCBI Taxonomy" id="396013"/>
    <lineage>
        <taxon>Bacteria</taxon>
        <taxon>Pseudomonadati</taxon>
        <taxon>Pseudomonadota</taxon>
        <taxon>Alphaproteobacteria</taxon>
        <taxon>Rhodobacterales</taxon>
        <taxon>Paracoccaceae</taxon>
        <taxon>Pseudooceanicola</taxon>
    </lineage>
</organism>
<evidence type="ECO:0000313" key="3">
    <source>
        <dbReference type="Proteomes" id="UP000193963"/>
    </source>
</evidence>
<dbReference type="Proteomes" id="UP000193963">
    <property type="component" value="Unassembled WGS sequence"/>
</dbReference>
<dbReference type="GO" id="GO:0033877">
    <property type="term" value="F:succinyl-CoA:(R)-benzylsuccinate CoA-transferase activity"/>
    <property type="evidence" value="ECO:0007669"/>
    <property type="project" value="UniProtKB-EC"/>
</dbReference>
<keyword evidence="1 2" id="KW-0808">Transferase</keyword>
<accession>A0A1X7A5B0</accession>
<evidence type="ECO:0000256" key="1">
    <source>
        <dbReference type="ARBA" id="ARBA00022679"/>
    </source>
</evidence>
<dbReference type="Gene3D" id="3.40.50.10540">
    <property type="entry name" value="Crotonobetainyl-coa:carnitine coa-transferase, domain 1"/>
    <property type="match status" value="1"/>
</dbReference>
<dbReference type="PANTHER" id="PTHR48207">
    <property type="entry name" value="SUCCINATE--HYDROXYMETHYLGLUTARATE COA-TRANSFERASE"/>
    <property type="match status" value="1"/>
</dbReference>
<dbReference type="InterPro" id="IPR044855">
    <property type="entry name" value="CoA-Trfase_III_dom3_sf"/>
</dbReference>
<gene>
    <name evidence="2" type="primary">bbsF_3</name>
    <name evidence="2" type="ORF">PSM7751_03782</name>
</gene>
<dbReference type="InterPro" id="IPR023606">
    <property type="entry name" value="CoA-Trfase_III_dom_1_sf"/>
</dbReference>